<proteinExistence type="predicted"/>
<evidence type="ECO:0000313" key="4">
    <source>
        <dbReference type="Proteomes" id="UP001320972"/>
    </source>
</evidence>
<accession>A0AAP3E3D7</accession>
<organism evidence="2 5">
    <name type="scientific">Natronoglomus mannanivorans</name>
    <dbReference type="NCBI Taxonomy" id="2979990"/>
    <lineage>
        <taxon>Archaea</taxon>
        <taxon>Methanobacteriati</taxon>
        <taxon>Methanobacteriota</taxon>
        <taxon>Stenosarchaea group</taxon>
        <taxon>Halobacteria</taxon>
        <taxon>Halobacteriales</taxon>
        <taxon>Natrialbaceae</taxon>
        <taxon>Natronoglomus</taxon>
    </lineage>
</organism>
<comment type="caution">
    <text evidence="2">The sequence shown here is derived from an EMBL/GenBank/DDBJ whole genome shotgun (WGS) entry which is preliminary data.</text>
</comment>
<keyword evidence="1" id="KW-1133">Transmembrane helix</keyword>
<evidence type="ECO:0000313" key="2">
    <source>
        <dbReference type="EMBL" id="MCU4743603.1"/>
    </source>
</evidence>
<keyword evidence="1" id="KW-0812">Transmembrane</keyword>
<dbReference type="PROSITE" id="PS51257">
    <property type="entry name" value="PROKAR_LIPOPROTEIN"/>
    <property type="match status" value="1"/>
</dbReference>
<keyword evidence="4" id="KW-1185">Reference proteome</keyword>
<reference evidence="2 4" key="1">
    <citation type="submission" date="2022-09" db="EMBL/GenBank/DDBJ databases">
        <title>Enrichment on poylsaccharides allowed isolation of novel metabolic and taxonomic groups of Haloarchaea.</title>
        <authorList>
            <person name="Sorokin D.Y."/>
            <person name="Elcheninov A.G."/>
            <person name="Khizhniak T.V."/>
            <person name="Kolganova T.V."/>
            <person name="Kublanov I.V."/>
        </authorList>
    </citation>
    <scope>NUCLEOTIDE SEQUENCE</scope>
    <source>
        <strain evidence="3 4">AArc-m2/3/4</strain>
        <strain evidence="2">AArc-xg1-1</strain>
    </source>
</reference>
<dbReference type="EMBL" id="JAOPKB010000014">
    <property type="protein sequence ID" value="MCU4974911.1"/>
    <property type="molecule type" value="Genomic_DNA"/>
</dbReference>
<feature type="transmembrane region" description="Helical" evidence="1">
    <location>
        <begin position="56"/>
        <end position="78"/>
    </location>
</feature>
<dbReference type="Proteomes" id="UP001321018">
    <property type="component" value="Unassembled WGS sequence"/>
</dbReference>
<feature type="transmembrane region" description="Helical" evidence="1">
    <location>
        <begin position="90"/>
        <end position="117"/>
    </location>
</feature>
<name>A0AAP3E3D7_9EURY</name>
<dbReference type="EMBL" id="JAOPKA010000016">
    <property type="protein sequence ID" value="MCU4743603.1"/>
    <property type="molecule type" value="Genomic_DNA"/>
</dbReference>
<gene>
    <name evidence="3" type="ORF">OB955_19510</name>
    <name evidence="2" type="ORF">OB960_19655</name>
</gene>
<evidence type="ECO:0000256" key="1">
    <source>
        <dbReference type="SAM" id="Phobius"/>
    </source>
</evidence>
<sequence>MSQRIAAVVAAIIGACAVSIEFGTTWLIDGFVDGGVAAEWLPQLETMGQTAVAYSYASQVLTFVLTFVVVAALGYWAGTRLDVRREYGSLAGHLALGGGVGYMGGLVVFILLVVGWSTPSDPILGLGLLLGMAVATGIHFALVGLAGAALAEFGFTLRSPLNDAPTSDADPSAETK</sequence>
<feature type="transmembrane region" description="Helical" evidence="1">
    <location>
        <begin position="123"/>
        <end position="151"/>
    </location>
</feature>
<evidence type="ECO:0000313" key="5">
    <source>
        <dbReference type="Proteomes" id="UP001321018"/>
    </source>
</evidence>
<evidence type="ECO:0000313" key="3">
    <source>
        <dbReference type="EMBL" id="MCU4974911.1"/>
    </source>
</evidence>
<keyword evidence="1" id="KW-0472">Membrane</keyword>
<dbReference type="Proteomes" id="UP001320972">
    <property type="component" value="Unassembled WGS sequence"/>
</dbReference>
<dbReference type="RefSeq" id="WP_338005419.1">
    <property type="nucleotide sequence ID" value="NZ_JAOPKA010000016.1"/>
</dbReference>
<dbReference type="AlphaFoldDB" id="A0AAP3E3D7"/>
<protein>
    <submittedName>
        <fullName evidence="2">Uncharacterized protein</fullName>
    </submittedName>
</protein>